<dbReference type="NCBIfam" id="NF037995">
    <property type="entry name" value="TRAP_S1"/>
    <property type="match status" value="1"/>
</dbReference>
<dbReference type="CDD" id="cd13601">
    <property type="entry name" value="PBP2_TRAP_DctP1_3_4_like"/>
    <property type="match status" value="1"/>
</dbReference>
<organism evidence="3 4">
    <name type="scientific">Orrella marina</name>
    <dbReference type="NCBI Taxonomy" id="2163011"/>
    <lineage>
        <taxon>Bacteria</taxon>
        <taxon>Pseudomonadati</taxon>
        <taxon>Pseudomonadota</taxon>
        <taxon>Betaproteobacteria</taxon>
        <taxon>Burkholderiales</taxon>
        <taxon>Alcaligenaceae</taxon>
        <taxon>Orrella</taxon>
    </lineage>
</organism>
<dbReference type="GO" id="GO:0055085">
    <property type="term" value="P:transmembrane transport"/>
    <property type="evidence" value="ECO:0007669"/>
    <property type="project" value="InterPro"/>
</dbReference>
<sequence>MTRKFATISAGLLAACTALAVAPASAQTKLSVVHGSPVKHVVSILGAEPWMTCVKEKAGKEVDFNYYPAGQISKTPELLRALDSGVADLAPVPIGYVSDEMPLSGVVMLPGLGSTSTEIVTAYSKAIRPGGILSKEFEQLDIVPIWAMAFPPYQIVSTRGKINSLDDFKGRVVRSAGGAMNLAIQQLGGSPAEIAIGETYIALERGTADSTISAFASVKPFSLQEIMKSMSSNGAFGTFSNVMAMKKDKFDALSPETQKVFIDCGIQTEQKFAQTMDAEAKELAKEFAALGIDIYEFTPENLAAINGALGNVQSDWVKRLSGRGLPAQETLDGYKTLLGVK</sequence>
<dbReference type="PROSITE" id="PS51257">
    <property type="entry name" value="PROKAR_LIPOPROTEIN"/>
    <property type="match status" value="1"/>
</dbReference>
<keyword evidence="1 2" id="KW-0732">Signal</keyword>
<dbReference type="InterPro" id="IPR038404">
    <property type="entry name" value="TRAP_DctP_sf"/>
</dbReference>
<name>A0A2R4XG79_9BURK</name>
<dbReference type="EMBL" id="CP028901">
    <property type="protein sequence ID" value="AWB32784.1"/>
    <property type="molecule type" value="Genomic_DNA"/>
</dbReference>
<reference evidence="3 4" key="1">
    <citation type="submission" date="2018-04" db="EMBL/GenBank/DDBJ databases">
        <title>Bordetella sp. HZ20 isolated from seawater.</title>
        <authorList>
            <person name="Sun C."/>
        </authorList>
    </citation>
    <scope>NUCLEOTIDE SEQUENCE [LARGE SCALE GENOMIC DNA]</scope>
    <source>
        <strain evidence="3 4">HZ20</strain>
    </source>
</reference>
<dbReference type="Gene3D" id="3.40.190.170">
    <property type="entry name" value="Bacterial extracellular solute-binding protein, family 7"/>
    <property type="match status" value="1"/>
</dbReference>
<dbReference type="Pfam" id="PF03480">
    <property type="entry name" value="DctP"/>
    <property type="match status" value="1"/>
</dbReference>
<dbReference type="PANTHER" id="PTHR33376">
    <property type="match status" value="1"/>
</dbReference>
<dbReference type="KEGG" id="boz:DBV39_02580"/>
<evidence type="ECO:0000313" key="3">
    <source>
        <dbReference type="EMBL" id="AWB32784.1"/>
    </source>
</evidence>
<evidence type="ECO:0000256" key="1">
    <source>
        <dbReference type="ARBA" id="ARBA00022729"/>
    </source>
</evidence>
<proteinExistence type="predicted"/>
<dbReference type="OrthoDB" id="8628712at2"/>
<gene>
    <name evidence="3" type="ORF">DBV39_02580</name>
</gene>
<evidence type="ECO:0000256" key="2">
    <source>
        <dbReference type="SAM" id="SignalP"/>
    </source>
</evidence>
<accession>A0A2R4XG79</accession>
<protein>
    <submittedName>
        <fullName evidence="3">TRAP transporter substrate-binding protein DctP</fullName>
    </submittedName>
</protein>
<dbReference type="AlphaFoldDB" id="A0A2R4XG79"/>
<keyword evidence="4" id="KW-1185">Reference proteome</keyword>
<evidence type="ECO:0000313" key="4">
    <source>
        <dbReference type="Proteomes" id="UP000244571"/>
    </source>
</evidence>
<dbReference type="Proteomes" id="UP000244571">
    <property type="component" value="Chromosome"/>
</dbReference>
<dbReference type="InterPro" id="IPR018389">
    <property type="entry name" value="DctP_fam"/>
</dbReference>
<feature type="signal peptide" evidence="2">
    <location>
        <begin position="1"/>
        <end position="26"/>
    </location>
</feature>
<dbReference type="PANTHER" id="PTHR33376:SF15">
    <property type="entry name" value="BLL6794 PROTEIN"/>
    <property type="match status" value="1"/>
</dbReference>
<feature type="chain" id="PRO_5015306046" evidence="2">
    <location>
        <begin position="27"/>
        <end position="341"/>
    </location>
</feature>